<name>A0A182TZD6_9DIPT</name>
<evidence type="ECO:0000256" key="2">
    <source>
        <dbReference type="SAM" id="SignalP"/>
    </source>
</evidence>
<reference evidence="4" key="1">
    <citation type="submission" date="2014-01" db="EMBL/GenBank/DDBJ databases">
        <title>The Genome Sequence of Anopheles melas CM1001059_A (V2).</title>
        <authorList>
            <consortium name="The Broad Institute Genomics Platform"/>
            <person name="Neafsey D.E."/>
            <person name="Besansky N."/>
            <person name="Howell P."/>
            <person name="Walton C."/>
            <person name="Young S.K."/>
            <person name="Zeng Q."/>
            <person name="Gargeya S."/>
            <person name="Fitzgerald M."/>
            <person name="Haas B."/>
            <person name="Abouelleil A."/>
            <person name="Allen A.W."/>
            <person name="Alvarado L."/>
            <person name="Arachchi H.M."/>
            <person name="Berlin A.M."/>
            <person name="Chapman S.B."/>
            <person name="Gainer-Dewar J."/>
            <person name="Goldberg J."/>
            <person name="Griggs A."/>
            <person name="Gujja S."/>
            <person name="Hansen M."/>
            <person name="Howarth C."/>
            <person name="Imamovic A."/>
            <person name="Ireland A."/>
            <person name="Larimer J."/>
            <person name="McCowan C."/>
            <person name="Murphy C."/>
            <person name="Pearson M."/>
            <person name="Poon T.W."/>
            <person name="Priest M."/>
            <person name="Roberts A."/>
            <person name="Saif S."/>
            <person name="Shea T."/>
            <person name="Sisk P."/>
            <person name="Sykes S."/>
            <person name="Wortman J."/>
            <person name="Nusbaum C."/>
            <person name="Birren B."/>
        </authorList>
    </citation>
    <scope>NUCLEOTIDE SEQUENCE [LARGE SCALE GENOMIC DNA]</scope>
    <source>
        <strain evidence="4">CM1001059</strain>
    </source>
</reference>
<feature type="region of interest" description="Disordered" evidence="1">
    <location>
        <begin position="53"/>
        <end position="78"/>
    </location>
</feature>
<feature type="signal peptide" evidence="2">
    <location>
        <begin position="1"/>
        <end position="23"/>
    </location>
</feature>
<protein>
    <recommendedName>
        <fullName evidence="5">Secreted protein</fullName>
    </recommendedName>
</protein>
<dbReference type="EnsemblMetazoa" id="AMEC011100-RA">
    <property type="protein sequence ID" value="AMEC011100-PA"/>
    <property type="gene ID" value="AMEC011100"/>
</dbReference>
<evidence type="ECO:0000313" key="4">
    <source>
        <dbReference type="Proteomes" id="UP000075902"/>
    </source>
</evidence>
<dbReference type="AlphaFoldDB" id="A0A182TZD6"/>
<dbReference type="VEuPathDB" id="VectorBase:AMEC011100"/>
<evidence type="ECO:0008006" key="5">
    <source>
        <dbReference type="Google" id="ProtNLM"/>
    </source>
</evidence>
<sequence length="119" mass="13562">MVGPREWLLLLLVLVLLVIVCQEIEEKVQIVLALVRLVYQHLFRPIERTLPMRSKQQPVLPPVHHQPQDAERQQKPDVAQERFAQAALVPGDEHLVLLAIVQDVVHGRLEAGGVLQQLR</sequence>
<feature type="compositionally biased region" description="Low complexity" evidence="1">
    <location>
        <begin position="56"/>
        <end position="65"/>
    </location>
</feature>
<dbReference type="Proteomes" id="UP000075902">
    <property type="component" value="Unassembled WGS sequence"/>
</dbReference>
<accession>A0A182TZD6</accession>
<reference evidence="3" key="2">
    <citation type="submission" date="2020-05" db="UniProtKB">
        <authorList>
            <consortium name="EnsemblMetazoa"/>
        </authorList>
    </citation>
    <scope>IDENTIFICATION</scope>
    <source>
        <strain evidence="3">CM1001059</strain>
    </source>
</reference>
<keyword evidence="2" id="KW-0732">Signal</keyword>
<feature type="chain" id="PRO_5008137569" description="Secreted protein" evidence="2">
    <location>
        <begin position="24"/>
        <end position="119"/>
    </location>
</feature>
<feature type="compositionally biased region" description="Basic and acidic residues" evidence="1">
    <location>
        <begin position="66"/>
        <end position="78"/>
    </location>
</feature>
<keyword evidence="4" id="KW-1185">Reference proteome</keyword>
<proteinExistence type="predicted"/>
<evidence type="ECO:0000256" key="1">
    <source>
        <dbReference type="SAM" id="MobiDB-lite"/>
    </source>
</evidence>
<evidence type="ECO:0000313" key="3">
    <source>
        <dbReference type="EnsemblMetazoa" id="AMEC011100-PA"/>
    </source>
</evidence>
<organism evidence="3 4">
    <name type="scientific">Anopheles melas</name>
    <dbReference type="NCBI Taxonomy" id="34690"/>
    <lineage>
        <taxon>Eukaryota</taxon>
        <taxon>Metazoa</taxon>
        <taxon>Ecdysozoa</taxon>
        <taxon>Arthropoda</taxon>
        <taxon>Hexapoda</taxon>
        <taxon>Insecta</taxon>
        <taxon>Pterygota</taxon>
        <taxon>Neoptera</taxon>
        <taxon>Endopterygota</taxon>
        <taxon>Diptera</taxon>
        <taxon>Nematocera</taxon>
        <taxon>Culicoidea</taxon>
        <taxon>Culicidae</taxon>
        <taxon>Anophelinae</taxon>
        <taxon>Anopheles</taxon>
    </lineage>
</organism>